<dbReference type="Pfam" id="PF01381">
    <property type="entry name" value="HTH_3"/>
    <property type="match status" value="1"/>
</dbReference>
<dbReference type="SUPFAM" id="SSF47413">
    <property type="entry name" value="lambda repressor-like DNA-binding domains"/>
    <property type="match status" value="1"/>
</dbReference>
<dbReference type="Gene3D" id="1.10.260.40">
    <property type="entry name" value="lambda repressor-like DNA-binding domains"/>
    <property type="match status" value="1"/>
</dbReference>
<dbReference type="PROSITE" id="PS50943">
    <property type="entry name" value="HTH_CROC1"/>
    <property type="match status" value="1"/>
</dbReference>
<organism evidence="2 3">
    <name type="scientific">Dysosmobacter segnis</name>
    <dbReference type="NCBI Taxonomy" id="2763042"/>
    <lineage>
        <taxon>Bacteria</taxon>
        <taxon>Bacillati</taxon>
        <taxon>Bacillota</taxon>
        <taxon>Clostridia</taxon>
        <taxon>Eubacteriales</taxon>
        <taxon>Oscillospiraceae</taxon>
        <taxon>Dysosmobacter</taxon>
    </lineage>
</organism>
<dbReference type="Proteomes" id="UP000620327">
    <property type="component" value="Unassembled WGS sequence"/>
</dbReference>
<gene>
    <name evidence="2" type="ORF">H8Z83_13915</name>
</gene>
<reference evidence="2" key="1">
    <citation type="submission" date="2020-08" db="EMBL/GenBank/DDBJ databases">
        <title>Genome public.</title>
        <authorList>
            <person name="Liu C."/>
            <person name="Sun Q."/>
        </authorList>
    </citation>
    <scope>NUCLEOTIDE SEQUENCE</scope>
    <source>
        <strain evidence="2">BX15</strain>
    </source>
</reference>
<feature type="domain" description="HTH cro/C1-type" evidence="1">
    <location>
        <begin position="7"/>
        <end position="50"/>
    </location>
</feature>
<keyword evidence="3" id="KW-1185">Reference proteome</keyword>
<sequence length="78" mass="8987">MPFSSEIKNFRLSCLMNQTEFGNALGVSFTTVNRWENGKARPNIKAMKALKQYCEECGLPYEPLEKSWRENRIQEGAV</sequence>
<dbReference type="CDD" id="cd00093">
    <property type="entry name" value="HTH_XRE"/>
    <property type="match status" value="1"/>
</dbReference>
<dbReference type="InterPro" id="IPR001387">
    <property type="entry name" value="Cro/C1-type_HTH"/>
</dbReference>
<dbReference type="EMBL" id="JACOQI010000016">
    <property type="protein sequence ID" value="MBC5771394.1"/>
    <property type="molecule type" value="Genomic_DNA"/>
</dbReference>
<dbReference type="GO" id="GO:0003677">
    <property type="term" value="F:DNA binding"/>
    <property type="evidence" value="ECO:0007669"/>
    <property type="project" value="InterPro"/>
</dbReference>
<dbReference type="RefSeq" id="WP_187015588.1">
    <property type="nucleotide sequence ID" value="NZ_JACOQI010000016.1"/>
</dbReference>
<name>A0A923S829_9FIRM</name>
<protein>
    <submittedName>
        <fullName evidence="2">Helix-turn-helix transcriptional regulator</fullName>
    </submittedName>
</protein>
<dbReference type="InterPro" id="IPR010982">
    <property type="entry name" value="Lambda_DNA-bd_dom_sf"/>
</dbReference>
<dbReference type="AlphaFoldDB" id="A0A923S829"/>
<proteinExistence type="predicted"/>
<accession>A0A923S829</accession>
<evidence type="ECO:0000259" key="1">
    <source>
        <dbReference type="PROSITE" id="PS50943"/>
    </source>
</evidence>
<comment type="caution">
    <text evidence="2">The sequence shown here is derived from an EMBL/GenBank/DDBJ whole genome shotgun (WGS) entry which is preliminary data.</text>
</comment>
<evidence type="ECO:0000313" key="3">
    <source>
        <dbReference type="Proteomes" id="UP000620327"/>
    </source>
</evidence>
<evidence type="ECO:0000313" key="2">
    <source>
        <dbReference type="EMBL" id="MBC5771394.1"/>
    </source>
</evidence>
<dbReference type="SMART" id="SM00530">
    <property type="entry name" value="HTH_XRE"/>
    <property type="match status" value="1"/>
</dbReference>